<dbReference type="GO" id="GO:0005576">
    <property type="term" value="C:extracellular region"/>
    <property type="evidence" value="ECO:0007669"/>
    <property type="project" value="UniProtKB-SubCell"/>
</dbReference>
<evidence type="ECO:0000256" key="1">
    <source>
        <dbReference type="ARBA" id="ARBA00005709"/>
    </source>
</evidence>
<evidence type="ECO:0000256" key="4">
    <source>
        <dbReference type="RuleBase" id="RU362073"/>
    </source>
</evidence>
<keyword evidence="8" id="KW-1185">Reference proteome</keyword>
<keyword evidence="2 4" id="KW-0964">Secreted</keyword>
<evidence type="ECO:0000313" key="8">
    <source>
        <dbReference type="Proteomes" id="UP000005149"/>
    </source>
</evidence>
<evidence type="ECO:0000256" key="2">
    <source>
        <dbReference type="ARBA" id="ARBA00022525"/>
    </source>
</evidence>
<dbReference type="Pfam" id="PF00669">
    <property type="entry name" value="Flagellin_N"/>
    <property type="match status" value="1"/>
</dbReference>
<evidence type="ECO:0000259" key="5">
    <source>
        <dbReference type="Pfam" id="PF00669"/>
    </source>
</evidence>
<dbReference type="AlphaFoldDB" id="K1JP83"/>
<dbReference type="InterPro" id="IPR001029">
    <property type="entry name" value="Flagellin_N"/>
</dbReference>
<comment type="function">
    <text evidence="4">Flagellin is the subunit protein which polymerizes to form the filaments of bacterial flagella.</text>
</comment>
<dbReference type="Proteomes" id="UP000005149">
    <property type="component" value="Unassembled WGS sequence"/>
</dbReference>
<dbReference type="SUPFAM" id="SSF64518">
    <property type="entry name" value="Phase 1 flagellin"/>
    <property type="match status" value="1"/>
</dbReference>
<dbReference type="PANTHER" id="PTHR42792">
    <property type="entry name" value="FLAGELLIN"/>
    <property type="match status" value="1"/>
</dbReference>
<protein>
    <recommendedName>
        <fullName evidence="4">Flagellin</fullName>
    </recommendedName>
</protein>
<name>K1JP83_9GAMM</name>
<sequence>MGLYINTNVSSLNAQRNLMNTNKSLDTSYTRLASGLRINSAKDDAAGLQISNRLTSQINGLDQGNRNANDGISVAQTAEGAMDEITSMLQRMRTLAQQSANGSNNTDDRTALQQEYTQLMTEIDRVAKDTTFGGQNLLKGGYVGSFQVGADAGQTITFRMTTAFSISGMASATSGSATVATTTTGEPYKITKTAGTPVSSTSMSTITAASSAQSAMANLDYMIKVVDSKRAELGAVQNRFDSTIRNQANVSENVSAARSRIRDADFATETANLTKQNILQQAASTILSQANQRPQSALSLLQG</sequence>
<dbReference type="Gene3D" id="1.20.1330.10">
    <property type="entry name" value="f41 fragment of flagellin, N-terminal domain"/>
    <property type="match status" value="1"/>
</dbReference>
<dbReference type="Gene3D" id="6.10.10.10">
    <property type="entry name" value="Flagellar export chaperone, C-terminal domain"/>
    <property type="match status" value="1"/>
</dbReference>
<evidence type="ECO:0000256" key="3">
    <source>
        <dbReference type="ARBA" id="ARBA00023143"/>
    </source>
</evidence>
<dbReference type="PRINTS" id="PR00207">
    <property type="entry name" value="FLAGELLIN"/>
</dbReference>
<comment type="subcellular location">
    <subcellularLocation>
        <location evidence="4">Secreted</location>
    </subcellularLocation>
    <subcellularLocation>
        <location evidence="4">Bacterial flagellum</location>
    </subcellularLocation>
</comment>
<dbReference type="EMBL" id="AGWR01000006">
    <property type="protein sequence ID" value="EKB29587.1"/>
    <property type="molecule type" value="Genomic_DNA"/>
</dbReference>
<evidence type="ECO:0000313" key="7">
    <source>
        <dbReference type="EMBL" id="EKB29587.1"/>
    </source>
</evidence>
<comment type="similarity">
    <text evidence="1 4">Belongs to the bacterial flagellin family.</text>
</comment>
<dbReference type="PATRIC" id="fig|1073377.4.peg.821"/>
<keyword evidence="3 4" id="KW-0975">Bacterial flagellum</keyword>
<proteinExistence type="inferred from homology"/>
<feature type="domain" description="Flagellin C-terminal" evidence="6">
    <location>
        <begin position="217"/>
        <end position="301"/>
    </location>
</feature>
<dbReference type="InterPro" id="IPR042187">
    <property type="entry name" value="Flagellin_C_sub2"/>
</dbReference>
<dbReference type="PANTHER" id="PTHR42792:SF2">
    <property type="entry name" value="FLAGELLIN"/>
    <property type="match status" value="1"/>
</dbReference>
<comment type="caution">
    <text evidence="7">The sequence shown here is derived from an EMBL/GenBank/DDBJ whole genome shotgun (WGS) entry which is preliminary data.</text>
</comment>
<dbReference type="InterPro" id="IPR001492">
    <property type="entry name" value="Flagellin"/>
</dbReference>
<dbReference type="GO" id="GO:0009288">
    <property type="term" value="C:bacterial-type flagellum"/>
    <property type="evidence" value="ECO:0007669"/>
    <property type="project" value="UniProtKB-SubCell"/>
</dbReference>
<reference evidence="7 8" key="1">
    <citation type="submission" date="2012-06" db="EMBL/GenBank/DDBJ databases">
        <title>The Genome Sequence of Aeromonas hydrophila SSU.</title>
        <authorList>
            <consortium name="The Broad Institute Genome Sequencing Platform"/>
            <person name="Earl A."/>
            <person name="Ward D."/>
            <person name="Feldgarden M."/>
            <person name="Gevers D."/>
            <person name="Chopra A."/>
            <person name="Walker B."/>
            <person name="Young S.K."/>
            <person name="Zeng Q."/>
            <person name="Gargeya S."/>
            <person name="Fitzgerald M."/>
            <person name="Haas B."/>
            <person name="Abouelleil A."/>
            <person name="Alvarado L."/>
            <person name="Arachchi H.M."/>
            <person name="Berlin A.M."/>
            <person name="Chapman S.B."/>
            <person name="Goldberg J."/>
            <person name="Griggs A."/>
            <person name="Gujja S."/>
            <person name="Hansen M."/>
            <person name="Howarth C."/>
            <person name="Imamovic A."/>
            <person name="Larimer J."/>
            <person name="McCowan C."/>
            <person name="Montmayeur A."/>
            <person name="Murphy C."/>
            <person name="Neiman D."/>
            <person name="Pearson M."/>
            <person name="Priest M."/>
            <person name="Roberts A."/>
            <person name="Saif S."/>
            <person name="Shea T."/>
            <person name="Sisk P."/>
            <person name="Sykes S."/>
            <person name="Wortman J."/>
            <person name="Nusbaum C."/>
            <person name="Birren B."/>
        </authorList>
    </citation>
    <scope>NUCLEOTIDE SEQUENCE [LARGE SCALE GENOMIC DNA]</scope>
    <source>
        <strain evidence="7 8">SSU</strain>
    </source>
</reference>
<dbReference type="InterPro" id="IPR046358">
    <property type="entry name" value="Flagellin_C"/>
</dbReference>
<dbReference type="HOGENOM" id="CLU_011142_2_2_6"/>
<dbReference type="Pfam" id="PF00700">
    <property type="entry name" value="Flagellin_C"/>
    <property type="match status" value="1"/>
</dbReference>
<feature type="domain" description="Flagellin N-terminal" evidence="5">
    <location>
        <begin position="5"/>
        <end position="140"/>
    </location>
</feature>
<evidence type="ECO:0000259" key="6">
    <source>
        <dbReference type="Pfam" id="PF00700"/>
    </source>
</evidence>
<accession>K1JP83</accession>
<dbReference type="GO" id="GO:0005198">
    <property type="term" value="F:structural molecule activity"/>
    <property type="evidence" value="ECO:0007669"/>
    <property type="project" value="UniProtKB-UniRule"/>
</dbReference>
<gene>
    <name evidence="7" type="ORF">HMPREF1171_00799</name>
</gene>
<dbReference type="RefSeq" id="WP_005299662.1">
    <property type="nucleotide sequence ID" value="NZ_JDWD01000049.1"/>
</dbReference>
<organism evidence="7 8">
    <name type="scientific">Aeromonas dhakensis</name>
    <dbReference type="NCBI Taxonomy" id="196024"/>
    <lineage>
        <taxon>Bacteria</taxon>
        <taxon>Pseudomonadati</taxon>
        <taxon>Pseudomonadota</taxon>
        <taxon>Gammaproteobacteria</taxon>
        <taxon>Aeromonadales</taxon>
        <taxon>Aeromonadaceae</taxon>
        <taxon>Aeromonas</taxon>
    </lineage>
</organism>